<reference evidence="1 2" key="1">
    <citation type="submission" date="2020-10" db="EMBL/GenBank/DDBJ databases">
        <title>ChiBAC.</title>
        <authorList>
            <person name="Zenner C."/>
            <person name="Hitch T.C.A."/>
            <person name="Clavel T."/>
        </authorList>
    </citation>
    <scope>NUCLEOTIDE SEQUENCE [LARGE SCALE GENOMIC DNA]</scope>
    <source>
        <strain evidence="1 2">DSM 107455</strain>
    </source>
</reference>
<dbReference type="RefSeq" id="WP_193529691.1">
    <property type="nucleotide sequence ID" value="NZ_JADCJZ010000002.1"/>
</dbReference>
<sequence length="320" mass="35513">MDTLIVSHRSALARWGEKGLERRLGGPCPAPSDWTPPSASGLDDEALRRVRLEATPGRPLHILVRDRDERVRTERLVSHVWSVPLPDGAFYQLEPGLLLSSPSFCLRQVCARASVPAAAATVMEVCGGYALSAGTSRGFHERPPLASLDELRSHFACERGYGVRRVREALELAAPGSRSPMETVVILFFTLPVELGGCGLPPPQVNVRLEIPNDLRVALGRPYVVVDLCWPGQRIILEYDSYTWHLAPRAFDGTQSRNEGLRDEGWMVRTVTSGILADPRLRQLLVSRVMRRFGLEPPDDEAWPLRQELLVRDLLGIHGA</sequence>
<proteinExistence type="predicted"/>
<name>A0ABR9QT54_9ACTN</name>
<accession>A0ABR9QT54</accession>
<comment type="caution">
    <text evidence="1">The sequence shown here is derived from an EMBL/GenBank/DDBJ whole genome shotgun (WGS) entry which is preliminary data.</text>
</comment>
<evidence type="ECO:0008006" key="3">
    <source>
        <dbReference type="Google" id="ProtNLM"/>
    </source>
</evidence>
<protein>
    <recommendedName>
        <fullName evidence="3">DUF559 domain-containing protein</fullName>
    </recommendedName>
</protein>
<dbReference type="Proteomes" id="UP001194273">
    <property type="component" value="Unassembled WGS sequence"/>
</dbReference>
<keyword evidence="2" id="KW-1185">Reference proteome</keyword>
<evidence type="ECO:0000313" key="2">
    <source>
        <dbReference type="Proteomes" id="UP001194273"/>
    </source>
</evidence>
<evidence type="ECO:0000313" key="1">
    <source>
        <dbReference type="EMBL" id="MBE5024270.1"/>
    </source>
</evidence>
<dbReference type="EMBL" id="JADCJZ010000002">
    <property type="protein sequence ID" value="MBE5024270.1"/>
    <property type="molecule type" value="Genomic_DNA"/>
</dbReference>
<gene>
    <name evidence="1" type="ORF">INF26_05310</name>
</gene>
<organism evidence="1 2">
    <name type="scientific">Thermophilibacter gallinarum</name>
    <dbReference type="NCBI Taxonomy" id="2779357"/>
    <lineage>
        <taxon>Bacteria</taxon>
        <taxon>Bacillati</taxon>
        <taxon>Actinomycetota</taxon>
        <taxon>Coriobacteriia</taxon>
        <taxon>Coriobacteriales</taxon>
        <taxon>Atopobiaceae</taxon>
        <taxon>Thermophilibacter</taxon>
    </lineage>
</organism>